<feature type="transmembrane region" description="Helical" evidence="7">
    <location>
        <begin position="122"/>
        <end position="145"/>
    </location>
</feature>
<keyword evidence="4 7" id="KW-0472">Membrane</keyword>
<name>A0ABR1P7W8_DIAER</name>
<feature type="transmembrane region" description="Helical" evidence="7">
    <location>
        <begin position="157"/>
        <end position="178"/>
    </location>
</feature>
<feature type="domain" description="Rhodopsin" evidence="8">
    <location>
        <begin position="193"/>
        <end position="264"/>
    </location>
</feature>
<dbReference type="EMBL" id="JAKNSF020000032">
    <property type="protein sequence ID" value="KAK7728675.1"/>
    <property type="molecule type" value="Genomic_DNA"/>
</dbReference>
<accession>A0ABR1P7W8</accession>
<feature type="transmembrane region" description="Helical" evidence="7">
    <location>
        <begin position="201"/>
        <end position="221"/>
    </location>
</feature>
<comment type="similarity">
    <text evidence="5">Belongs to the SAT4 family.</text>
</comment>
<organism evidence="9 10">
    <name type="scientific">Diaporthe eres</name>
    <name type="common">Phomopsis oblonga</name>
    <dbReference type="NCBI Taxonomy" id="83184"/>
    <lineage>
        <taxon>Eukaryota</taxon>
        <taxon>Fungi</taxon>
        <taxon>Dikarya</taxon>
        <taxon>Ascomycota</taxon>
        <taxon>Pezizomycotina</taxon>
        <taxon>Sordariomycetes</taxon>
        <taxon>Sordariomycetidae</taxon>
        <taxon>Diaporthales</taxon>
        <taxon>Diaporthaceae</taxon>
        <taxon>Diaporthe</taxon>
        <taxon>Diaporthe eres species complex</taxon>
    </lineage>
</organism>
<dbReference type="PANTHER" id="PTHR33048:SF143">
    <property type="entry name" value="EXTRACELLULAR MEMBRANE PROTEIN CFEM DOMAIN-CONTAINING PROTEIN-RELATED"/>
    <property type="match status" value="1"/>
</dbReference>
<dbReference type="PANTHER" id="PTHR33048">
    <property type="entry name" value="PTH11-LIKE INTEGRAL MEMBRANE PROTEIN (AFU_ORTHOLOGUE AFUA_5G11245)"/>
    <property type="match status" value="1"/>
</dbReference>
<evidence type="ECO:0000256" key="2">
    <source>
        <dbReference type="ARBA" id="ARBA00022692"/>
    </source>
</evidence>
<evidence type="ECO:0000256" key="6">
    <source>
        <dbReference type="SAM" id="MobiDB-lite"/>
    </source>
</evidence>
<dbReference type="Proteomes" id="UP001430848">
    <property type="component" value="Unassembled WGS sequence"/>
</dbReference>
<evidence type="ECO:0000259" key="8">
    <source>
        <dbReference type="Pfam" id="PF20684"/>
    </source>
</evidence>
<dbReference type="InterPro" id="IPR049326">
    <property type="entry name" value="Rhodopsin_dom_fungi"/>
</dbReference>
<evidence type="ECO:0000256" key="1">
    <source>
        <dbReference type="ARBA" id="ARBA00004141"/>
    </source>
</evidence>
<feature type="transmembrane region" description="Helical" evidence="7">
    <location>
        <begin position="79"/>
        <end position="102"/>
    </location>
</feature>
<sequence>MSTLQANVSSCVLASCTVKEALTTLNISSTTCDAPIRDDRLVIDAISYALLALSFVVIAVRFYVRTFLGDTGSVGTDDWIILATFILGIPSTLLATLGAGGYGLGRDIWTLSFDDITLFAKYFYVLQILYVIGLPMVKLSLLFFYLRVFPARPVRRVLWGTIVLILMYTVTFLFISIFECTPISFFWESWDGLKLHWKKKVSVGLMFFVGTFVTVVSVLRLQSLMQYASSTNVTWDNTSVAIWSTIELNVGMICTSLPTLRLLAVRVWPVLNGSTIRSRFGYSGSRYGRSKYPKRSTDVSISRDAPLRMNSLKIADVKVDAFPMPPSRVSDAGPRPAAPEPVPRGLARSNSDVHSVSTFTSRHKMHKYSTSVPIRTASMARREFLEEMSDAPSTSRGMNRRPNDTLVVEDGATVRSGRTGNTGSSTIGRIVETYATMSSPTEYSMPLSYPDWPLNEPDNVPLPRGWPPEQRQTMFPIGEATSSSSDLGDNEDGR</sequence>
<feature type="transmembrane region" description="Helical" evidence="7">
    <location>
        <begin position="45"/>
        <end position="64"/>
    </location>
</feature>
<feature type="region of interest" description="Disordered" evidence="6">
    <location>
        <begin position="325"/>
        <end position="351"/>
    </location>
</feature>
<keyword evidence="10" id="KW-1185">Reference proteome</keyword>
<proteinExistence type="inferred from homology"/>
<reference evidence="9 10" key="1">
    <citation type="submission" date="2024-02" db="EMBL/GenBank/DDBJ databases">
        <title>De novo assembly and annotation of 12 fungi associated with fruit tree decline syndrome in Ontario, Canada.</title>
        <authorList>
            <person name="Sulman M."/>
            <person name="Ellouze W."/>
            <person name="Ilyukhin E."/>
        </authorList>
    </citation>
    <scope>NUCLEOTIDE SEQUENCE [LARGE SCALE GENOMIC DNA]</scope>
    <source>
        <strain evidence="9 10">M169</strain>
    </source>
</reference>
<comment type="caution">
    <text evidence="9">The sequence shown here is derived from an EMBL/GenBank/DDBJ whole genome shotgun (WGS) entry which is preliminary data.</text>
</comment>
<evidence type="ECO:0000256" key="5">
    <source>
        <dbReference type="ARBA" id="ARBA00038359"/>
    </source>
</evidence>
<comment type="subcellular location">
    <subcellularLocation>
        <location evidence="1">Membrane</location>
        <topology evidence="1">Multi-pass membrane protein</topology>
    </subcellularLocation>
</comment>
<dbReference type="Pfam" id="PF20684">
    <property type="entry name" value="Fung_rhodopsin"/>
    <property type="match status" value="2"/>
</dbReference>
<evidence type="ECO:0000313" key="10">
    <source>
        <dbReference type="Proteomes" id="UP001430848"/>
    </source>
</evidence>
<keyword evidence="2 7" id="KW-0812">Transmembrane</keyword>
<gene>
    <name evidence="9" type="ORF">SLS63_006536</name>
</gene>
<evidence type="ECO:0000313" key="9">
    <source>
        <dbReference type="EMBL" id="KAK7728675.1"/>
    </source>
</evidence>
<keyword evidence="3 7" id="KW-1133">Transmembrane helix</keyword>
<dbReference type="InterPro" id="IPR052337">
    <property type="entry name" value="SAT4-like"/>
</dbReference>
<evidence type="ECO:0000256" key="7">
    <source>
        <dbReference type="SAM" id="Phobius"/>
    </source>
</evidence>
<feature type="domain" description="Rhodopsin" evidence="8">
    <location>
        <begin position="60"/>
        <end position="191"/>
    </location>
</feature>
<evidence type="ECO:0000256" key="3">
    <source>
        <dbReference type="ARBA" id="ARBA00022989"/>
    </source>
</evidence>
<evidence type="ECO:0000256" key="4">
    <source>
        <dbReference type="ARBA" id="ARBA00023136"/>
    </source>
</evidence>
<protein>
    <recommendedName>
        <fullName evidence="8">Rhodopsin domain-containing protein</fullName>
    </recommendedName>
</protein>
<feature type="region of interest" description="Disordered" evidence="6">
    <location>
        <begin position="459"/>
        <end position="494"/>
    </location>
</feature>